<dbReference type="GO" id="GO:0016020">
    <property type="term" value="C:membrane"/>
    <property type="evidence" value="ECO:0007669"/>
    <property type="project" value="UniProtKB-SubCell"/>
</dbReference>
<feature type="transmembrane region" description="Helical" evidence="15">
    <location>
        <begin position="6"/>
        <end position="24"/>
    </location>
</feature>
<dbReference type="Pfam" id="PF13639">
    <property type="entry name" value="zf-RING_2"/>
    <property type="match status" value="1"/>
</dbReference>
<reference evidence="17" key="2">
    <citation type="submission" date="2022-03" db="EMBL/GenBank/DDBJ databases">
        <title>Draft title - Genomic analysis of global carrot germplasm unveils the trajectory of domestication and the origin of high carotenoid orange carrot.</title>
        <authorList>
            <person name="Iorizzo M."/>
            <person name="Ellison S."/>
            <person name="Senalik D."/>
            <person name="Macko-Podgorni A."/>
            <person name="Grzebelus D."/>
            <person name="Bostan H."/>
            <person name="Rolling W."/>
            <person name="Curaba J."/>
            <person name="Simon P."/>
        </authorList>
    </citation>
    <scope>NUCLEOTIDE SEQUENCE</scope>
    <source>
        <tissue evidence="17">Leaf</tissue>
    </source>
</reference>
<accession>A0AAF0WE06</accession>
<comment type="catalytic activity">
    <reaction evidence="1">
        <text>S-ubiquitinyl-[E2 ubiquitin-conjugating enzyme]-L-cysteine + [acceptor protein]-L-lysine = [E2 ubiquitin-conjugating enzyme]-L-cysteine + N(6)-ubiquitinyl-[acceptor protein]-L-lysine.</text>
        <dbReference type="EC" id="2.3.2.27"/>
    </reaction>
</comment>
<keyword evidence="7" id="KW-0479">Metal-binding</keyword>
<dbReference type="AlphaFoldDB" id="A0AAF0WE06"/>
<sequence length="147" mass="16370">MKISEVTFGTGLPALFLLICLAIYTRKKVNDHAQIQQQNHVPDDILTTTIAQQLPVSAMGLDKLTIESYPMTVLGESKRLPKPCDATCAICLSEYKPSETLRTIPECNHYFHSDCIDEWLQLNTTCPVCRNLQESTTPIPSSTSLNT</sequence>
<dbReference type="SMART" id="SM00184">
    <property type="entry name" value="RING"/>
    <property type="match status" value="1"/>
</dbReference>
<organism evidence="17 18">
    <name type="scientific">Daucus carota subsp. sativus</name>
    <name type="common">Carrot</name>
    <dbReference type="NCBI Taxonomy" id="79200"/>
    <lineage>
        <taxon>Eukaryota</taxon>
        <taxon>Viridiplantae</taxon>
        <taxon>Streptophyta</taxon>
        <taxon>Embryophyta</taxon>
        <taxon>Tracheophyta</taxon>
        <taxon>Spermatophyta</taxon>
        <taxon>Magnoliopsida</taxon>
        <taxon>eudicotyledons</taxon>
        <taxon>Gunneridae</taxon>
        <taxon>Pentapetalae</taxon>
        <taxon>asterids</taxon>
        <taxon>campanulids</taxon>
        <taxon>Apiales</taxon>
        <taxon>Apiaceae</taxon>
        <taxon>Apioideae</taxon>
        <taxon>Scandiceae</taxon>
        <taxon>Daucinae</taxon>
        <taxon>Daucus</taxon>
        <taxon>Daucus sect. Daucus</taxon>
    </lineage>
</organism>
<dbReference type="PROSITE" id="PS50089">
    <property type="entry name" value="ZF_RING_2"/>
    <property type="match status" value="1"/>
</dbReference>
<evidence type="ECO:0000256" key="8">
    <source>
        <dbReference type="ARBA" id="ARBA00022771"/>
    </source>
</evidence>
<proteinExistence type="inferred from homology"/>
<keyword evidence="8 14" id="KW-0863">Zinc-finger</keyword>
<evidence type="ECO:0000259" key="16">
    <source>
        <dbReference type="PROSITE" id="PS50089"/>
    </source>
</evidence>
<keyword evidence="9" id="KW-0833">Ubl conjugation pathway</keyword>
<keyword evidence="10" id="KW-0862">Zinc</keyword>
<evidence type="ECO:0000256" key="6">
    <source>
        <dbReference type="ARBA" id="ARBA00022692"/>
    </source>
</evidence>
<evidence type="ECO:0000313" key="18">
    <source>
        <dbReference type="Proteomes" id="UP000077755"/>
    </source>
</evidence>
<keyword evidence="11 15" id="KW-1133">Transmembrane helix</keyword>
<dbReference type="InterPro" id="IPR001841">
    <property type="entry name" value="Znf_RING"/>
</dbReference>
<evidence type="ECO:0000256" key="10">
    <source>
        <dbReference type="ARBA" id="ARBA00022833"/>
    </source>
</evidence>
<name>A0AAF0WE06_DAUCS</name>
<evidence type="ECO:0000256" key="13">
    <source>
        <dbReference type="ARBA" id="ARBA00024209"/>
    </source>
</evidence>
<dbReference type="EC" id="2.3.2.27" evidence="4"/>
<evidence type="ECO:0000256" key="1">
    <source>
        <dbReference type="ARBA" id="ARBA00000900"/>
    </source>
</evidence>
<dbReference type="InterPro" id="IPR013083">
    <property type="entry name" value="Znf_RING/FYVE/PHD"/>
</dbReference>
<evidence type="ECO:0000256" key="11">
    <source>
        <dbReference type="ARBA" id="ARBA00022989"/>
    </source>
</evidence>
<dbReference type="PANTHER" id="PTHR46279">
    <property type="entry name" value="RING/U-BOX SUPERFAMILY PROTEIN"/>
    <property type="match status" value="1"/>
</dbReference>
<evidence type="ECO:0000256" key="4">
    <source>
        <dbReference type="ARBA" id="ARBA00012483"/>
    </source>
</evidence>
<evidence type="ECO:0000256" key="7">
    <source>
        <dbReference type="ARBA" id="ARBA00022723"/>
    </source>
</evidence>
<keyword evidence="18" id="KW-1185">Reference proteome</keyword>
<keyword evidence="5" id="KW-0808">Transferase</keyword>
<dbReference type="GO" id="GO:0061630">
    <property type="term" value="F:ubiquitin protein ligase activity"/>
    <property type="evidence" value="ECO:0007669"/>
    <property type="project" value="UniProtKB-EC"/>
</dbReference>
<evidence type="ECO:0000256" key="14">
    <source>
        <dbReference type="PROSITE-ProRule" id="PRU00175"/>
    </source>
</evidence>
<dbReference type="SUPFAM" id="SSF57850">
    <property type="entry name" value="RING/U-box"/>
    <property type="match status" value="1"/>
</dbReference>
<dbReference type="PANTHER" id="PTHR46279:SF6">
    <property type="entry name" value="RING-TYPE E3 UBIQUITIN TRANSFERASE"/>
    <property type="match status" value="1"/>
</dbReference>
<evidence type="ECO:0000256" key="9">
    <source>
        <dbReference type="ARBA" id="ARBA00022786"/>
    </source>
</evidence>
<evidence type="ECO:0000256" key="12">
    <source>
        <dbReference type="ARBA" id="ARBA00023136"/>
    </source>
</evidence>
<dbReference type="EMBL" id="CP093344">
    <property type="protein sequence ID" value="WOG86378.1"/>
    <property type="molecule type" value="Genomic_DNA"/>
</dbReference>
<keyword evidence="6 15" id="KW-0812">Transmembrane</keyword>
<feature type="domain" description="RING-type" evidence="16">
    <location>
        <begin position="88"/>
        <end position="130"/>
    </location>
</feature>
<comment type="subcellular location">
    <subcellularLocation>
        <location evidence="2">Membrane</location>
        <topology evidence="2">Single-pass membrane protein</topology>
    </subcellularLocation>
</comment>
<evidence type="ECO:0000256" key="15">
    <source>
        <dbReference type="SAM" id="Phobius"/>
    </source>
</evidence>
<evidence type="ECO:0000313" key="17">
    <source>
        <dbReference type="EMBL" id="WOG86378.1"/>
    </source>
</evidence>
<dbReference type="InterPro" id="IPR046948">
    <property type="entry name" value="ATL20-22-like"/>
</dbReference>
<gene>
    <name evidence="17" type="ORF">DCAR_0205581</name>
</gene>
<evidence type="ECO:0000256" key="2">
    <source>
        <dbReference type="ARBA" id="ARBA00004167"/>
    </source>
</evidence>
<comment type="pathway">
    <text evidence="3">Protein modification; protein ubiquitination.</text>
</comment>
<dbReference type="GO" id="GO:0008270">
    <property type="term" value="F:zinc ion binding"/>
    <property type="evidence" value="ECO:0007669"/>
    <property type="project" value="UniProtKB-KW"/>
</dbReference>
<evidence type="ECO:0000256" key="5">
    <source>
        <dbReference type="ARBA" id="ARBA00022679"/>
    </source>
</evidence>
<keyword evidence="12 15" id="KW-0472">Membrane</keyword>
<protein>
    <recommendedName>
        <fullName evidence="4">RING-type E3 ubiquitin transferase</fullName>
        <ecNumber evidence="4">2.3.2.27</ecNumber>
    </recommendedName>
</protein>
<reference evidence="17" key="1">
    <citation type="journal article" date="2016" name="Nat. Genet.">
        <title>A high-quality carrot genome assembly provides new insights into carotenoid accumulation and asterid genome evolution.</title>
        <authorList>
            <person name="Iorizzo M."/>
            <person name="Ellison S."/>
            <person name="Senalik D."/>
            <person name="Zeng P."/>
            <person name="Satapoomin P."/>
            <person name="Huang J."/>
            <person name="Bowman M."/>
            <person name="Iovene M."/>
            <person name="Sanseverino W."/>
            <person name="Cavagnaro P."/>
            <person name="Yildiz M."/>
            <person name="Macko-Podgorni A."/>
            <person name="Moranska E."/>
            <person name="Grzebelus E."/>
            <person name="Grzebelus D."/>
            <person name="Ashrafi H."/>
            <person name="Zheng Z."/>
            <person name="Cheng S."/>
            <person name="Spooner D."/>
            <person name="Van Deynze A."/>
            <person name="Simon P."/>
        </authorList>
    </citation>
    <scope>NUCLEOTIDE SEQUENCE</scope>
    <source>
        <tissue evidence="17">Leaf</tissue>
    </source>
</reference>
<comment type="similarity">
    <text evidence="13">Belongs to the RING-type zinc finger family. ATL subfamily.</text>
</comment>
<dbReference type="Gene3D" id="3.30.40.10">
    <property type="entry name" value="Zinc/RING finger domain, C3HC4 (zinc finger)"/>
    <property type="match status" value="1"/>
</dbReference>
<dbReference type="CDD" id="cd16461">
    <property type="entry name" value="RING-H2_EL5-like"/>
    <property type="match status" value="1"/>
</dbReference>
<dbReference type="Proteomes" id="UP000077755">
    <property type="component" value="Chromosome 2"/>
</dbReference>
<evidence type="ECO:0000256" key="3">
    <source>
        <dbReference type="ARBA" id="ARBA00004906"/>
    </source>
</evidence>